<evidence type="ECO:0000256" key="7">
    <source>
        <dbReference type="ARBA" id="ARBA00023157"/>
    </source>
</evidence>
<dbReference type="Gene3D" id="1.20.1070.10">
    <property type="entry name" value="Rhodopsin 7-helix transmembrane proteins"/>
    <property type="match status" value="1"/>
</dbReference>
<evidence type="ECO:0000313" key="16">
    <source>
        <dbReference type="Proteomes" id="UP000324632"/>
    </source>
</evidence>
<evidence type="ECO:0000256" key="13">
    <source>
        <dbReference type="RuleBase" id="RU368058"/>
    </source>
</evidence>
<evidence type="ECO:0000256" key="8">
    <source>
        <dbReference type="ARBA" id="ARBA00023170"/>
    </source>
</evidence>
<feature type="transmembrane region" description="Helical" evidence="13">
    <location>
        <begin position="290"/>
        <end position="319"/>
    </location>
</feature>
<keyword evidence="7" id="KW-1015">Disulfide bond</keyword>
<dbReference type="InterPro" id="IPR000190">
    <property type="entry name" value="ATII_AT1_rcpt"/>
</dbReference>
<organism evidence="15 16">
    <name type="scientific">Triplophysa tibetana</name>
    <dbReference type="NCBI Taxonomy" id="1572043"/>
    <lineage>
        <taxon>Eukaryota</taxon>
        <taxon>Metazoa</taxon>
        <taxon>Chordata</taxon>
        <taxon>Craniata</taxon>
        <taxon>Vertebrata</taxon>
        <taxon>Euteleostomi</taxon>
        <taxon>Actinopterygii</taxon>
        <taxon>Neopterygii</taxon>
        <taxon>Teleostei</taxon>
        <taxon>Ostariophysi</taxon>
        <taxon>Cypriniformes</taxon>
        <taxon>Nemacheilidae</taxon>
        <taxon>Triplophysa</taxon>
    </lineage>
</organism>
<dbReference type="GO" id="GO:0004945">
    <property type="term" value="F:angiotensin type II receptor activity"/>
    <property type="evidence" value="ECO:0007669"/>
    <property type="project" value="UniProtKB-UniRule"/>
</dbReference>
<gene>
    <name evidence="15" type="ORF">E1301_Tti006712</name>
</gene>
<evidence type="ECO:0000256" key="2">
    <source>
        <dbReference type="ARBA" id="ARBA00022475"/>
    </source>
</evidence>
<comment type="function">
    <text evidence="13">Receptor for angiotensin II, a vasoconstricting peptide, which acts as a key regulator of blood pressure and sodium retention by the kidney. The activated receptor in turn couples to G-alpha proteins G(q) and thus activates phospholipase C and increases the cytosolic Ca(2+) concentrations, which in turn triggers cellular responses such as stimulation of protein kinase C.</text>
</comment>
<dbReference type="InterPro" id="IPR000276">
    <property type="entry name" value="GPCR_Rhodpsn"/>
</dbReference>
<dbReference type="FunFam" id="1.20.1070.10:FF:000088">
    <property type="entry name" value="Angiotensin II receptor type 1"/>
    <property type="match status" value="1"/>
</dbReference>
<feature type="transmembrane region" description="Helical" evidence="13">
    <location>
        <begin position="190"/>
        <end position="208"/>
    </location>
</feature>
<proteinExistence type="inferred from homology"/>
<evidence type="ECO:0000256" key="1">
    <source>
        <dbReference type="ARBA" id="ARBA00004651"/>
    </source>
</evidence>
<evidence type="ECO:0000256" key="12">
    <source>
        <dbReference type="RuleBase" id="RU000688"/>
    </source>
</evidence>
<evidence type="ECO:0000256" key="9">
    <source>
        <dbReference type="ARBA" id="ARBA00023180"/>
    </source>
</evidence>
<dbReference type="InterPro" id="IPR000248">
    <property type="entry name" value="ATII_rcpt"/>
</dbReference>
<evidence type="ECO:0000256" key="6">
    <source>
        <dbReference type="ARBA" id="ARBA00023136"/>
    </source>
</evidence>
<comment type="caution">
    <text evidence="15">The sequence shown here is derived from an EMBL/GenBank/DDBJ whole genome shotgun (WGS) entry which is preliminary data.</text>
</comment>
<dbReference type="Pfam" id="PF00001">
    <property type="entry name" value="7tm_1"/>
    <property type="match status" value="1"/>
</dbReference>
<evidence type="ECO:0000256" key="10">
    <source>
        <dbReference type="ARBA" id="ARBA00023224"/>
    </source>
</evidence>
<evidence type="ECO:0000256" key="11">
    <source>
        <dbReference type="ARBA" id="ARBA00046119"/>
    </source>
</evidence>
<dbReference type="PROSITE" id="PS00237">
    <property type="entry name" value="G_PROTEIN_RECEP_F1_1"/>
    <property type="match status" value="1"/>
</dbReference>
<dbReference type="PRINTS" id="PR00241">
    <property type="entry name" value="ANGIOTENSINR"/>
</dbReference>
<keyword evidence="8 12" id="KW-0675">Receptor</keyword>
<dbReference type="PRINTS" id="PR00635">
    <property type="entry name" value="ANGIOTENSN1R"/>
</dbReference>
<dbReference type="PRINTS" id="PR00237">
    <property type="entry name" value="GPCRRHODOPSN"/>
</dbReference>
<dbReference type="PANTHER" id="PTHR10489:SF956">
    <property type="entry name" value="TYPE-1 ANGIOTENSIN II RECEPTOR A"/>
    <property type="match status" value="1"/>
</dbReference>
<dbReference type="AlphaFoldDB" id="A0A5A9PB59"/>
<dbReference type="PROSITE" id="PS50262">
    <property type="entry name" value="G_PROTEIN_RECEP_F1_2"/>
    <property type="match status" value="1"/>
</dbReference>
<reference evidence="15 16" key="1">
    <citation type="journal article" date="2019" name="Mol. Ecol. Resour.">
        <title>Chromosome-level genome assembly of Triplophysa tibetana, a fish adapted to the harsh high-altitude environment of the Tibetan Plateau.</title>
        <authorList>
            <person name="Yang X."/>
            <person name="Liu H."/>
            <person name="Ma Z."/>
            <person name="Zou Y."/>
            <person name="Zou M."/>
            <person name="Mao Y."/>
            <person name="Li X."/>
            <person name="Wang H."/>
            <person name="Chen T."/>
            <person name="Wang W."/>
            <person name="Yang R."/>
        </authorList>
    </citation>
    <scope>NUCLEOTIDE SEQUENCE [LARGE SCALE GENOMIC DNA]</scope>
    <source>
        <strain evidence="15">TTIB1903HZAU</strain>
        <tissue evidence="15">Muscle</tissue>
    </source>
</reference>
<comment type="function">
    <text evidence="11">Receptor for angiotensin II, a vasoconstricting peptide, which acts as a key regulator of blood pressure and sodium retention by the kidney. The activated receptor in turn couples to G-alpha proteins G(q) (GNAQ, GNA11, GNA14 or GNA15) and thus activates phospholipase C and increases the cytosolic Ca(2+) concentrations, which in turn triggers cellular responses such as stimulation of protein kinase C.</text>
</comment>
<dbReference type="GO" id="GO:0019229">
    <property type="term" value="P:regulation of vasoconstriction"/>
    <property type="evidence" value="ECO:0007669"/>
    <property type="project" value="UniProtKB-UniRule"/>
</dbReference>
<evidence type="ECO:0000313" key="15">
    <source>
        <dbReference type="EMBL" id="KAA0719198.1"/>
    </source>
</evidence>
<protein>
    <recommendedName>
        <fullName evidence="13">Type-1 angiotensin II receptor</fullName>
    </recommendedName>
</protein>
<keyword evidence="10 12" id="KW-0807">Transducer</keyword>
<evidence type="ECO:0000256" key="3">
    <source>
        <dbReference type="ARBA" id="ARBA00022692"/>
    </source>
</evidence>
<dbReference type="SUPFAM" id="SSF81321">
    <property type="entry name" value="Family A G protein-coupled receptor-like"/>
    <property type="match status" value="1"/>
</dbReference>
<accession>A0A5A9PB59</accession>
<dbReference type="GO" id="GO:0007204">
    <property type="term" value="P:positive regulation of cytosolic calcium ion concentration"/>
    <property type="evidence" value="ECO:0007669"/>
    <property type="project" value="TreeGrafter"/>
</dbReference>
<keyword evidence="3 12" id="KW-0812">Transmembrane</keyword>
<feature type="transmembrane region" description="Helical" evidence="13">
    <location>
        <begin position="146"/>
        <end position="169"/>
    </location>
</feature>
<feature type="transmembrane region" description="Helical" evidence="13">
    <location>
        <begin position="248"/>
        <end position="270"/>
    </location>
</feature>
<dbReference type="InterPro" id="IPR017452">
    <property type="entry name" value="GPCR_Rhodpsn_7TM"/>
</dbReference>
<keyword evidence="4 13" id="KW-1133">Transmembrane helix</keyword>
<dbReference type="InterPro" id="IPR050119">
    <property type="entry name" value="CCR1-9-like"/>
</dbReference>
<feature type="transmembrane region" description="Helical" evidence="13">
    <location>
        <begin position="73"/>
        <end position="104"/>
    </location>
</feature>
<dbReference type="PANTHER" id="PTHR10489">
    <property type="entry name" value="CELL ADHESION MOLECULE"/>
    <property type="match status" value="1"/>
</dbReference>
<dbReference type="EMBL" id="SOYY01000007">
    <property type="protein sequence ID" value="KAA0719198.1"/>
    <property type="molecule type" value="Genomic_DNA"/>
</dbReference>
<feature type="domain" description="G-protein coupled receptors family 1 profile" evidence="14">
    <location>
        <begin position="92"/>
        <end position="350"/>
    </location>
</feature>
<keyword evidence="9" id="KW-0325">Glycoprotein</keyword>
<dbReference type="GO" id="GO:0006955">
    <property type="term" value="P:immune response"/>
    <property type="evidence" value="ECO:0007669"/>
    <property type="project" value="TreeGrafter"/>
</dbReference>
<dbReference type="SMART" id="SM01381">
    <property type="entry name" value="7TM_GPCR_Srsx"/>
    <property type="match status" value="1"/>
</dbReference>
<evidence type="ECO:0000256" key="5">
    <source>
        <dbReference type="ARBA" id="ARBA00023040"/>
    </source>
</evidence>
<evidence type="ECO:0000256" key="4">
    <source>
        <dbReference type="ARBA" id="ARBA00022989"/>
    </source>
</evidence>
<feature type="transmembrane region" description="Helical" evidence="13">
    <location>
        <begin position="113"/>
        <end position="134"/>
    </location>
</feature>
<keyword evidence="5 12" id="KW-0297">G-protein coupled receptor</keyword>
<evidence type="ECO:0000259" key="14">
    <source>
        <dbReference type="PROSITE" id="PS50262"/>
    </source>
</evidence>
<comment type="subcellular location">
    <subcellularLocation>
        <location evidence="1 13">Cell membrane</location>
        <topology evidence="1 13">Multi-pass membrane protein</topology>
    </subcellularLocation>
</comment>
<keyword evidence="6 13" id="KW-0472">Membrane</keyword>
<comment type="similarity">
    <text evidence="12">Belongs to the G-protein coupled receptor 1 family.</text>
</comment>
<sequence length="387" mass="43281">MPPTLAPMTMDVSGHDSTAPSVKLWRSCKNMGEDSFRSAGCKTKGKTYKMENFTTGPPIGLELRCNMTRSHNFIFTFIPVVYSCNFIIGIVGNSLVVAVIYFFLKLKTVSNIFVLNLAISDLTFLLTLPIWAIYTATGYQWPFGSFLCKAIGGMALFNLYTSIFLLTALSIDRYLAIVHPVRSRQRRTVVYARVTCVLVWVVALFLSLPTTVMRRTHFIQHSNVTVCGILDKEELRHALAALSLMKGLLGFLLPITIIITCYCLIARALLKAKNIQKNSKSNRDEVLRMLTTAVLSFFLCWAPHQIFNFMSVLITIKVITSCDVIEVVDTVLPFTICIAFFNSCMNPIVYSFVGKNFRKSLVKLTKCSSKSVASHPSLSTKMSSLSY</sequence>
<dbReference type="GO" id="GO:0016493">
    <property type="term" value="F:C-C chemokine receptor activity"/>
    <property type="evidence" value="ECO:0007669"/>
    <property type="project" value="TreeGrafter"/>
</dbReference>
<dbReference type="GO" id="GO:0009897">
    <property type="term" value="C:external side of plasma membrane"/>
    <property type="evidence" value="ECO:0007669"/>
    <property type="project" value="TreeGrafter"/>
</dbReference>
<dbReference type="GO" id="GO:0030593">
    <property type="term" value="P:neutrophil chemotaxis"/>
    <property type="evidence" value="ECO:0007669"/>
    <property type="project" value="TreeGrafter"/>
</dbReference>
<dbReference type="GO" id="GO:0019722">
    <property type="term" value="P:calcium-mediated signaling"/>
    <property type="evidence" value="ECO:0007669"/>
    <property type="project" value="TreeGrafter"/>
</dbReference>
<keyword evidence="16" id="KW-1185">Reference proteome</keyword>
<dbReference type="GO" id="GO:0001596">
    <property type="term" value="F:angiotensin type I receptor activity"/>
    <property type="evidence" value="ECO:0007669"/>
    <property type="project" value="UniProtKB-UniRule"/>
</dbReference>
<feature type="transmembrane region" description="Helical" evidence="13">
    <location>
        <begin position="331"/>
        <end position="353"/>
    </location>
</feature>
<dbReference type="Proteomes" id="UP000324632">
    <property type="component" value="Chromosome 7"/>
</dbReference>
<keyword evidence="2 13" id="KW-1003">Cell membrane</keyword>
<name>A0A5A9PB59_9TELE</name>
<dbReference type="GO" id="GO:0019957">
    <property type="term" value="F:C-C chemokine binding"/>
    <property type="evidence" value="ECO:0007669"/>
    <property type="project" value="TreeGrafter"/>
</dbReference>